<dbReference type="GO" id="GO:0030154">
    <property type="term" value="P:cell differentiation"/>
    <property type="evidence" value="ECO:0007669"/>
    <property type="project" value="UniProtKB-KW"/>
</dbReference>
<keyword evidence="10" id="KW-0517">Myogenesis</keyword>
<accession>A0A8D0F969</accession>
<dbReference type="Ensembl" id="ENSSOCT00000011836.1">
    <property type="protein sequence ID" value="ENSSOCP00000011531.1"/>
    <property type="gene ID" value="ENSSOCG00000008669.1"/>
</dbReference>
<dbReference type="GO" id="GO:0009968">
    <property type="term" value="P:negative regulation of signal transduction"/>
    <property type="evidence" value="ECO:0007669"/>
    <property type="project" value="UniProtKB-KW"/>
</dbReference>
<evidence type="ECO:0000256" key="6">
    <source>
        <dbReference type="ARBA" id="ARBA00013627"/>
    </source>
</evidence>
<keyword evidence="22" id="KW-1185">Reference proteome</keyword>
<dbReference type="GO" id="GO:0006935">
    <property type="term" value="P:chemotaxis"/>
    <property type="evidence" value="ECO:0007669"/>
    <property type="project" value="UniProtKB-KW"/>
</dbReference>
<dbReference type="Gene3D" id="1.25.10.10">
    <property type="entry name" value="Leucine-rich Repeat Variant"/>
    <property type="match status" value="1"/>
</dbReference>
<evidence type="ECO:0000256" key="9">
    <source>
        <dbReference type="ARBA" id="ARBA00022500"/>
    </source>
</evidence>
<dbReference type="AlphaFoldDB" id="A0A8D0F969"/>
<feature type="region of interest" description="Disordered" evidence="19">
    <location>
        <begin position="440"/>
        <end position="485"/>
    </location>
</feature>
<dbReference type="SUPFAM" id="SSF48371">
    <property type="entry name" value="ARM repeat"/>
    <property type="match status" value="1"/>
</dbReference>
<keyword evidence="15" id="KW-0175">Coiled coil</keyword>
<dbReference type="InterPro" id="IPR016024">
    <property type="entry name" value="ARM-type_fold"/>
</dbReference>
<evidence type="ECO:0000256" key="10">
    <source>
        <dbReference type="ARBA" id="ARBA00022541"/>
    </source>
</evidence>
<keyword evidence="17" id="KW-0206">Cytoskeleton</keyword>
<evidence type="ECO:0000256" key="19">
    <source>
        <dbReference type="SAM" id="MobiDB-lite"/>
    </source>
</evidence>
<dbReference type="GO" id="GO:0005856">
    <property type="term" value="C:cytoskeleton"/>
    <property type="evidence" value="ECO:0007669"/>
    <property type="project" value="UniProtKB-SubCell"/>
</dbReference>
<evidence type="ECO:0000256" key="14">
    <source>
        <dbReference type="ARBA" id="ARBA00022889"/>
    </source>
</evidence>
<evidence type="ECO:0000256" key="12">
    <source>
        <dbReference type="ARBA" id="ARBA00022740"/>
    </source>
</evidence>
<dbReference type="Pfam" id="PF15903">
    <property type="entry name" value="PL48"/>
    <property type="match status" value="1"/>
</dbReference>
<evidence type="ECO:0000256" key="4">
    <source>
        <dbReference type="ARBA" id="ARBA00004486"/>
    </source>
</evidence>
<evidence type="ECO:0000256" key="5">
    <source>
        <dbReference type="ARBA" id="ARBA00005744"/>
    </source>
</evidence>
<dbReference type="InterPro" id="IPR026136">
    <property type="entry name" value="RIPOR3"/>
</dbReference>
<evidence type="ECO:0000313" key="21">
    <source>
        <dbReference type="Ensembl" id="ENSSOCP00000011531.1"/>
    </source>
</evidence>
<evidence type="ECO:0000256" key="16">
    <source>
        <dbReference type="ARBA" id="ARBA00023136"/>
    </source>
</evidence>
<reference evidence="21" key="1">
    <citation type="submission" date="2025-08" db="UniProtKB">
        <authorList>
            <consortium name="Ensembl"/>
        </authorList>
    </citation>
    <scope>IDENTIFICATION</scope>
</reference>
<dbReference type="InterPro" id="IPR031780">
    <property type="entry name" value="FAM65_N"/>
</dbReference>
<dbReference type="GO" id="GO:0060171">
    <property type="term" value="C:stereocilium membrane"/>
    <property type="evidence" value="ECO:0007669"/>
    <property type="project" value="UniProtKB-SubCell"/>
</dbReference>
<evidence type="ECO:0000256" key="18">
    <source>
        <dbReference type="ARBA" id="ARBA00023273"/>
    </source>
</evidence>
<organism evidence="21 22">
    <name type="scientific">Strix occidentalis caurina</name>
    <name type="common">northern spotted owl</name>
    <dbReference type="NCBI Taxonomy" id="311401"/>
    <lineage>
        <taxon>Eukaryota</taxon>
        <taxon>Metazoa</taxon>
        <taxon>Chordata</taxon>
        <taxon>Craniata</taxon>
        <taxon>Vertebrata</taxon>
        <taxon>Euteleostomi</taxon>
        <taxon>Archelosauria</taxon>
        <taxon>Archosauria</taxon>
        <taxon>Dinosauria</taxon>
        <taxon>Saurischia</taxon>
        <taxon>Theropoda</taxon>
        <taxon>Coelurosauria</taxon>
        <taxon>Aves</taxon>
        <taxon>Neognathae</taxon>
        <taxon>Neoaves</taxon>
        <taxon>Telluraves</taxon>
        <taxon>Strigiformes</taxon>
        <taxon>Strigidae</taxon>
        <taxon>Strix</taxon>
    </lineage>
</organism>
<evidence type="ECO:0000256" key="8">
    <source>
        <dbReference type="ARBA" id="ARBA00022490"/>
    </source>
</evidence>
<comment type="subcellular location">
    <subcellularLocation>
        <location evidence="1">Apical cell membrane</location>
    </subcellularLocation>
    <subcellularLocation>
        <location evidence="4">Cell projection</location>
        <location evidence="4">Filopodium</location>
    </subcellularLocation>
    <subcellularLocation>
        <location evidence="3">Cell projection</location>
        <location evidence="3">Stereocilium membrane</location>
    </subcellularLocation>
    <subcellularLocation>
        <location evidence="2">Cytoplasm</location>
        <location evidence="2">Cytoskeleton</location>
    </subcellularLocation>
</comment>
<feature type="region of interest" description="Disordered" evidence="19">
    <location>
        <begin position="46"/>
        <end position="73"/>
    </location>
</feature>
<comment type="similarity">
    <text evidence="5">Belongs to the RIPOR family.</text>
</comment>
<dbReference type="InterPro" id="IPR011989">
    <property type="entry name" value="ARM-like"/>
</dbReference>
<dbReference type="FunFam" id="1.25.10.10:FF:000191">
    <property type="entry name" value="RHO family interacting cell polarization regulator 2"/>
    <property type="match status" value="1"/>
</dbReference>
<reference evidence="21" key="2">
    <citation type="submission" date="2025-09" db="UniProtKB">
        <authorList>
            <consortium name="Ensembl"/>
        </authorList>
    </citation>
    <scope>IDENTIFICATION</scope>
</reference>
<dbReference type="PANTHER" id="PTHR15829">
    <property type="entry name" value="PROTEIN KINASE PKN/PRK1, EFFECTOR"/>
    <property type="match status" value="1"/>
</dbReference>
<evidence type="ECO:0000256" key="13">
    <source>
        <dbReference type="ARBA" id="ARBA00022782"/>
    </source>
</evidence>
<keyword evidence="11" id="KW-0734">Signal transduction inhibitor</keyword>
<feature type="compositionally biased region" description="Basic residues" evidence="19">
    <location>
        <begin position="48"/>
        <end position="59"/>
    </location>
</feature>
<evidence type="ECO:0000259" key="20">
    <source>
        <dbReference type="Pfam" id="PF15903"/>
    </source>
</evidence>
<keyword evidence="14" id="KW-0130">Cell adhesion</keyword>
<evidence type="ECO:0000256" key="11">
    <source>
        <dbReference type="ARBA" id="ARBA00022700"/>
    </source>
</evidence>
<proteinExistence type="inferred from homology"/>
<name>A0A8D0F969_STROC</name>
<keyword evidence="12" id="KW-1009">Hearing</keyword>
<dbReference type="GO" id="GO:0007517">
    <property type="term" value="P:muscle organ development"/>
    <property type="evidence" value="ECO:0007669"/>
    <property type="project" value="UniProtKB-KW"/>
</dbReference>
<feature type="domain" description="FAM65 N-terminal" evidence="20">
    <location>
        <begin position="16"/>
        <end position="363"/>
    </location>
</feature>
<evidence type="ECO:0000313" key="22">
    <source>
        <dbReference type="Proteomes" id="UP000694551"/>
    </source>
</evidence>
<dbReference type="GO" id="GO:0030175">
    <property type="term" value="C:filopodium"/>
    <property type="evidence" value="ECO:0007669"/>
    <property type="project" value="UniProtKB-SubCell"/>
</dbReference>
<feature type="compositionally biased region" description="Low complexity" evidence="19">
    <location>
        <begin position="444"/>
        <end position="457"/>
    </location>
</feature>
<dbReference type="GO" id="GO:0007155">
    <property type="term" value="P:cell adhesion"/>
    <property type="evidence" value="ECO:0007669"/>
    <property type="project" value="UniProtKB-KW"/>
</dbReference>
<dbReference type="GO" id="GO:0007605">
    <property type="term" value="P:sensory perception of sound"/>
    <property type="evidence" value="ECO:0007669"/>
    <property type="project" value="UniProtKB-KW"/>
</dbReference>
<evidence type="ECO:0000256" key="17">
    <source>
        <dbReference type="ARBA" id="ARBA00023212"/>
    </source>
</evidence>
<evidence type="ECO:0000256" key="1">
    <source>
        <dbReference type="ARBA" id="ARBA00004221"/>
    </source>
</evidence>
<keyword evidence="7" id="KW-1003">Cell membrane</keyword>
<keyword evidence="8" id="KW-0963">Cytoplasm</keyword>
<evidence type="ECO:0000256" key="3">
    <source>
        <dbReference type="ARBA" id="ARBA00004289"/>
    </source>
</evidence>
<keyword evidence="16" id="KW-0472">Membrane</keyword>
<keyword evidence="9" id="KW-0145">Chemotaxis</keyword>
<sequence length="1052" mass="117426">MSIGSHSFSPGGPNGIIRSQSFAGFSGLQERRSRCNSFIENSSALKKPQAKVKKMHNLGHKNSTTPKEPQPKRMEEVYRALKNGLDEYLEVHQTELDKLTTQLKDMKRNSRLGVLYDLDKQIKAVERYMRRLEFHISKVDELYEAYCIQRRLCDGASKMKQAFAMSPASKAARESLTEINRSYKEYTENMCTIEAELENLLGEFCIKMKGLAGFARLCPGDQYEIFMRYGRQRWKLKGKIEVNGKQSWDGEEMVFLPLIVGLISIKVTEVKGLATHILVGSVTCETKDLFAARPQVVAVDINDLGTIKLNLEIIWYPFDVEDLTPSTGNVSKASALQRRMSMYSQGTPETPTFKDHSFFKWLHPLQDRPKLAILDALQDTFFDKLRRSRSFSDLPSLRLSPKAGLELYSNLPDDVFENGMATTEKRPLSFTFGDLPYEDRVPPANSAESSSAHISSSPDITATPTQHRALKSSKMVENKTTPRAAPEVCQKISDAGSGHVFIETSVPVSLLQDTDEGSELKPVELDTYEGNITKQLVKRLTSAEAPMTPERLPCEGSISGESEGYKSYLDGSIEEALQGLLLALEPHKEQYKEFQDLDQEVMHLDDILKCKPAVSRSRSSSLSLTVESALESFDFLNTSDFDDEDGGGVEVCNGGGGADSVFSDTEIEKNSYRTEHPEARGHLSEALTEDTGVGTSVAGSPLPLTTGNDSLDITIVKHLQYCTQLIQQIVFSSKTPFVARDLLDKLSRQILVMENIAEITTENLGNITSLTDAIPEFHKKLSLLAFWMKCTGPSGVYHTSADKMMKQLDMNFATTVNEECPGFAETVFRILVSQILDRTEPVLYSSMSSEIITIFQYYNYFASHSVNDLGSYLLQLAKEASVVQVLQSVKDGKLQQNVAKINSNNLPPQQEVLRALALLLNENKNEVSETVASLLTATAENRHFREKALIYYCEALTQPNLQLQKAACLALRYLKATESIKMLVTLCQSDNEDIRKVASETLLSLGEDGRLLEAAVELKQPRLFRWKRTCLHLTSIKVGWSCTSAWGAEGRL</sequence>
<protein>
    <recommendedName>
        <fullName evidence="6">Rho family-interacting cell polarization regulator 2</fullName>
    </recommendedName>
</protein>
<evidence type="ECO:0000256" key="15">
    <source>
        <dbReference type="ARBA" id="ARBA00023054"/>
    </source>
</evidence>
<evidence type="ECO:0000256" key="7">
    <source>
        <dbReference type="ARBA" id="ARBA00022475"/>
    </source>
</evidence>
<keyword evidence="13" id="KW-0221">Differentiation</keyword>
<keyword evidence="18" id="KW-0966">Cell projection</keyword>
<dbReference type="GO" id="GO:0016324">
    <property type="term" value="C:apical plasma membrane"/>
    <property type="evidence" value="ECO:0007669"/>
    <property type="project" value="UniProtKB-SubCell"/>
</dbReference>
<evidence type="ECO:0000256" key="2">
    <source>
        <dbReference type="ARBA" id="ARBA00004245"/>
    </source>
</evidence>
<dbReference type="Proteomes" id="UP000694551">
    <property type="component" value="Unplaced"/>
</dbReference>
<dbReference type="PANTHER" id="PTHR15829:SF2">
    <property type="entry name" value="RHO FAMILY-INTERACTING CELL POLARIZATION REGULATOR 2"/>
    <property type="match status" value="1"/>
</dbReference>